<protein>
    <submittedName>
        <fullName evidence="2">5313_t:CDS:1</fullName>
    </submittedName>
</protein>
<feature type="compositionally biased region" description="Low complexity" evidence="1">
    <location>
        <begin position="9"/>
        <end position="20"/>
    </location>
</feature>
<evidence type="ECO:0000313" key="2">
    <source>
        <dbReference type="EMBL" id="CAG8665215.1"/>
    </source>
</evidence>
<dbReference type="EMBL" id="CAJVPI010004108">
    <property type="protein sequence ID" value="CAG8665215.1"/>
    <property type="molecule type" value="Genomic_DNA"/>
</dbReference>
<comment type="caution">
    <text evidence="2">The sequence shown here is derived from an EMBL/GenBank/DDBJ whole genome shotgun (WGS) entry which is preliminary data.</text>
</comment>
<keyword evidence="3" id="KW-1185">Reference proteome</keyword>
<sequence length="298" mass="31860">ERYHNTATRSKSGSRSSGSSTAVEKAGSSSSSPTSVDFVSTLPPPPQAITRLPHNGHETDSRTLHGDEYNNHKWVDQKPSTEWLNEHPASIQNRELQRKATNNGRLYRQSSTVSSHDGDCPTSKQRPQIAIHSHSQPLQYTPEGHTRSPSSLSTLTQSTNTSLSPPPRVQSPILRATSPPTSRPTSPLPSTFAGQSQQTSIRNMSSSNSLTAIRIINSFEVQPVVGNHRSSLHETFMGQSSVAKKVWGASDFGVEGSLSGNNSIGSQLSSSDTTGHYRSTSDVSTGSGALSAVGVPSF</sequence>
<feature type="compositionally biased region" description="Basic and acidic residues" evidence="1">
    <location>
        <begin position="55"/>
        <end position="73"/>
    </location>
</feature>
<dbReference type="AlphaFoldDB" id="A0A9N9E4X1"/>
<evidence type="ECO:0000256" key="1">
    <source>
        <dbReference type="SAM" id="MobiDB-lite"/>
    </source>
</evidence>
<feature type="compositionally biased region" description="Polar residues" evidence="1">
    <location>
        <begin position="192"/>
        <end position="205"/>
    </location>
</feature>
<feature type="compositionally biased region" description="Low complexity" evidence="1">
    <location>
        <begin position="148"/>
        <end position="163"/>
    </location>
</feature>
<feature type="region of interest" description="Disordered" evidence="1">
    <location>
        <begin position="109"/>
        <end position="205"/>
    </location>
</feature>
<feature type="region of interest" description="Disordered" evidence="1">
    <location>
        <begin position="258"/>
        <end position="286"/>
    </location>
</feature>
<accession>A0A9N9E4X1</accession>
<dbReference type="Proteomes" id="UP000789739">
    <property type="component" value="Unassembled WGS sequence"/>
</dbReference>
<evidence type="ECO:0000313" key="3">
    <source>
        <dbReference type="Proteomes" id="UP000789739"/>
    </source>
</evidence>
<gene>
    <name evidence="2" type="ORF">PBRASI_LOCUS11007</name>
</gene>
<feature type="region of interest" description="Disordered" evidence="1">
    <location>
        <begin position="1"/>
        <end position="73"/>
    </location>
</feature>
<name>A0A9N9E4X1_9GLOM</name>
<proteinExistence type="predicted"/>
<feature type="compositionally biased region" description="Low complexity" evidence="1">
    <location>
        <begin position="28"/>
        <end position="41"/>
    </location>
</feature>
<organism evidence="2 3">
    <name type="scientific">Paraglomus brasilianum</name>
    <dbReference type="NCBI Taxonomy" id="144538"/>
    <lineage>
        <taxon>Eukaryota</taxon>
        <taxon>Fungi</taxon>
        <taxon>Fungi incertae sedis</taxon>
        <taxon>Mucoromycota</taxon>
        <taxon>Glomeromycotina</taxon>
        <taxon>Glomeromycetes</taxon>
        <taxon>Paraglomerales</taxon>
        <taxon>Paraglomeraceae</taxon>
        <taxon>Paraglomus</taxon>
    </lineage>
</organism>
<reference evidence="2" key="1">
    <citation type="submission" date="2021-06" db="EMBL/GenBank/DDBJ databases">
        <authorList>
            <person name="Kallberg Y."/>
            <person name="Tangrot J."/>
            <person name="Rosling A."/>
        </authorList>
    </citation>
    <scope>NUCLEOTIDE SEQUENCE</scope>
    <source>
        <strain evidence="2">BR232B</strain>
    </source>
</reference>
<feature type="non-terminal residue" evidence="2">
    <location>
        <position position="1"/>
    </location>
</feature>
<feature type="compositionally biased region" description="Low complexity" evidence="1">
    <location>
        <begin position="177"/>
        <end position="191"/>
    </location>
</feature>